<dbReference type="Proteomes" id="UP000673691">
    <property type="component" value="Unassembled WGS sequence"/>
</dbReference>
<gene>
    <name evidence="2" type="ORF">BJ554DRAFT_2422</name>
</gene>
<protein>
    <submittedName>
        <fullName evidence="2">Uncharacterized protein</fullName>
    </submittedName>
</protein>
<dbReference type="EMBL" id="JAEFCI010001291">
    <property type="protein sequence ID" value="KAG5463007.1"/>
    <property type="molecule type" value="Genomic_DNA"/>
</dbReference>
<feature type="region of interest" description="Disordered" evidence="1">
    <location>
        <begin position="20"/>
        <end position="43"/>
    </location>
</feature>
<proteinExistence type="predicted"/>
<reference evidence="2 3" key="1">
    <citation type="journal article" name="Sci. Rep.">
        <title>Genome-scale phylogenetic analyses confirm Olpidium as the closest living zoosporic fungus to the non-flagellated, terrestrial fungi.</title>
        <authorList>
            <person name="Chang Y."/>
            <person name="Rochon D."/>
            <person name="Sekimoto S."/>
            <person name="Wang Y."/>
            <person name="Chovatia M."/>
            <person name="Sandor L."/>
            <person name="Salamov A."/>
            <person name="Grigoriev I.V."/>
            <person name="Stajich J.E."/>
            <person name="Spatafora J.W."/>
        </authorList>
    </citation>
    <scope>NUCLEOTIDE SEQUENCE [LARGE SCALE GENOMIC DNA]</scope>
    <source>
        <strain evidence="2">S191</strain>
    </source>
</reference>
<evidence type="ECO:0000313" key="3">
    <source>
        <dbReference type="Proteomes" id="UP000673691"/>
    </source>
</evidence>
<comment type="caution">
    <text evidence="2">The sequence shown here is derived from an EMBL/GenBank/DDBJ whole genome shotgun (WGS) entry which is preliminary data.</text>
</comment>
<name>A0A8H8A176_9FUNG</name>
<dbReference type="OrthoDB" id="10251741at2759"/>
<organism evidence="2 3">
    <name type="scientific">Olpidium bornovanus</name>
    <dbReference type="NCBI Taxonomy" id="278681"/>
    <lineage>
        <taxon>Eukaryota</taxon>
        <taxon>Fungi</taxon>
        <taxon>Fungi incertae sedis</taxon>
        <taxon>Olpidiomycota</taxon>
        <taxon>Olpidiomycotina</taxon>
        <taxon>Olpidiomycetes</taxon>
        <taxon>Olpidiales</taxon>
        <taxon>Olpidiaceae</taxon>
        <taxon>Olpidium</taxon>
    </lineage>
</organism>
<sequence length="246" mass="26694">KKKGGGGGAGCRGWGWRAAATKEAEGSRRWPSDFREGKSSSRKTKTAVCYRTDRLALPACNPGPGCANGPNRPRNLESEGPSVTYERFKTLDAPPRRLVSVFPGALSFACKRHSRSWNGAAFAATRLPTVFREREINMAGHDKIFAGAWLSPSQIIMGTKAGRPERRDQIAATRFPVEGDVTGHQAGRGTVERDKSEELRFPVGYCGAPQPSFGSYASSVFPKKRCAVVADRLNGRNLWCMCATGS</sequence>
<keyword evidence="3" id="KW-1185">Reference proteome</keyword>
<evidence type="ECO:0000313" key="2">
    <source>
        <dbReference type="EMBL" id="KAG5463007.1"/>
    </source>
</evidence>
<accession>A0A8H8A176</accession>
<evidence type="ECO:0000256" key="1">
    <source>
        <dbReference type="SAM" id="MobiDB-lite"/>
    </source>
</evidence>
<feature type="non-terminal residue" evidence="2">
    <location>
        <position position="1"/>
    </location>
</feature>
<feature type="compositionally biased region" description="Basic and acidic residues" evidence="1">
    <location>
        <begin position="20"/>
        <end position="39"/>
    </location>
</feature>
<dbReference type="AlphaFoldDB" id="A0A8H8A176"/>